<dbReference type="RefSeq" id="WP_345933797.1">
    <property type="nucleotide sequence ID" value="NZ_JBBKTV010000006.1"/>
</dbReference>
<evidence type="ECO:0000313" key="3">
    <source>
        <dbReference type="Proteomes" id="UP001413721"/>
    </source>
</evidence>
<dbReference type="Pfam" id="PF13801">
    <property type="entry name" value="Metal_resist"/>
    <property type="match status" value="1"/>
</dbReference>
<dbReference type="InterPro" id="IPR025961">
    <property type="entry name" value="Metal_resist"/>
</dbReference>
<name>A0ABU9YK21_9PROT</name>
<keyword evidence="1" id="KW-1133">Transmembrane helix</keyword>
<dbReference type="EMBL" id="JBBKTW010000004">
    <property type="protein sequence ID" value="MEN2989061.1"/>
    <property type="molecule type" value="Genomic_DNA"/>
</dbReference>
<proteinExistence type="predicted"/>
<sequence length="155" mass="17047">MTRPIRHIVQHLTVERAALALSVAANLLVAIYLIAWQPSPRLTADLGLRTDRVIEVIANRLPTADGERLRTIHAARAGELAALDTAFRAALIDATAEIDRREIDMDRLRAAFQTARHMRAQSADLMIESFVATIAAASPETRHQIAEDIRAGAPR</sequence>
<keyword evidence="1" id="KW-0472">Membrane</keyword>
<evidence type="ECO:0000256" key="1">
    <source>
        <dbReference type="SAM" id="Phobius"/>
    </source>
</evidence>
<feature type="transmembrane region" description="Helical" evidence="1">
    <location>
        <begin position="17"/>
        <end position="36"/>
    </location>
</feature>
<accession>A0ABU9YK21</accession>
<keyword evidence="3" id="KW-1185">Reference proteome</keyword>
<evidence type="ECO:0000313" key="2">
    <source>
        <dbReference type="EMBL" id="MEN2989061.1"/>
    </source>
</evidence>
<organism evidence="2 3">
    <name type="scientific">Tistrella arctica</name>
    <dbReference type="NCBI Taxonomy" id="3133430"/>
    <lineage>
        <taxon>Bacteria</taxon>
        <taxon>Pseudomonadati</taxon>
        <taxon>Pseudomonadota</taxon>
        <taxon>Alphaproteobacteria</taxon>
        <taxon>Geminicoccales</taxon>
        <taxon>Geminicoccaceae</taxon>
        <taxon>Tistrella</taxon>
    </lineage>
</organism>
<keyword evidence="1" id="KW-0812">Transmembrane</keyword>
<gene>
    <name evidence="2" type="ORF">WG926_12170</name>
</gene>
<reference evidence="2 3" key="1">
    <citation type="submission" date="2024-03" db="EMBL/GenBank/DDBJ databases">
        <title>High-quality draft genome sequencing of Tistrella sp. BH-R2-4.</title>
        <authorList>
            <person name="Dong C."/>
        </authorList>
    </citation>
    <scope>NUCLEOTIDE SEQUENCE [LARGE SCALE GENOMIC DNA]</scope>
    <source>
        <strain evidence="2 3">BH-R2-4</strain>
    </source>
</reference>
<comment type="caution">
    <text evidence="2">The sequence shown here is derived from an EMBL/GenBank/DDBJ whole genome shotgun (WGS) entry which is preliminary data.</text>
</comment>
<protein>
    <submittedName>
        <fullName evidence="2">Periplasmic heavy metal sensor</fullName>
    </submittedName>
</protein>
<dbReference type="Proteomes" id="UP001413721">
    <property type="component" value="Unassembled WGS sequence"/>
</dbReference>